<dbReference type="EMBL" id="GEDG01018368">
    <property type="protein sequence ID" value="JAP20853.1"/>
    <property type="molecule type" value="Transcribed_RNA"/>
</dbReference>
<accession>A0A0V0HK89</accession>
<organism evidence="1">
    <name type="scientific">Solanum chacoense</name>
    <name type="common">Chaco potato</name>
    <dbReference type="NCBI Taxonomy" id="4108"/>
    <lineage>
        <taxon>Eukaryota</taxon>
        <taxon>Viridiplantae</taxon>
        <taxon>Streptophyta</taxon>
        <taxon>Embryophyta</taxon>
        <taxon>Tracheophyta</taxon>
        <taxon>Spermatophyta</taxon>
        <taxon>Magnoliopsida</taxon>
        <taxon>eudicotyledons</taxon>
        <taxon>Gunneridae</taxon>
        <taxon>Pentapetalae</taxon>
        <taxon>asterids</taxon>
        <taxon>lamiids</taxon>
        <taxon>Solanales</taxon>
        <taxon>Solanaceae</taxon>
        <taxon>Solanoideae</taxon>
        <taxon>Solaneae</taxon>
        <taxon>Solanum</taxon>
    </lineage>
</organism>
<reference evidence="1" key="1">
    <citation type="submission" date="2015-12" db="EMBL/GenBank/DDBJ databases">
        <title>Gene expression during late stages of embryo sac development: a critical building block for successful pollen-pistil interactions.</title>
        <authorList>
            <person name="Liu Y."/>
            <person name="Joly V."/>
            <person name="Sabar M."/>
            <person name="Matton D.P."/>
        </authorList>
    </citation>
    <scope>NUCLEOTIDE SEQUENCE</scope>
</reference>
<evidence type="ECO:0000313" key="1">
    <source>
        <dbReference type="EMBL" id="JAP20853.1"/>
    </source>
</evidence>
<dbReference type="AlphaFoldDB" id="A0A0V0HK89"/>
<protein>
    <submittedName>
        <fullName evidence="1">Putative ovule protein</fullName>
    </submittedName>
</protein>
<sequence length="62" mass="7114">MDRFGTILIQVVTLCHCKKVVCSRSCWLKIPQQVLGEVLPVTGFPGYKLLETDMIYDVRSRK</sequence>
<name>A0A0V0HK89_SOLCH</name>
<proteinExistence type="predicted"/>